<evidence type="ECO:0000259" key="1">
    <source>
        <dbReference type="Pfam" id="PF20231"/>
    </source>
</evidence>
<organism evidence="2 3">
    <name type="scientific">Plicaturopsis crispa FD-325 SS-3</name>
    <dbReference type="NCBI Taxonomy" id="944288"/>
    <lineage>
        <taxon>Eukaryota</taxon>
        <taxon>Fungi</taxon>
        <taxon>Dikarya</taxon>
        <taxon>Basidiomycota</taxon>
        <taxon>Agaricomycotina</taxon>
        <taxon>Agaricomycetes</taxon>
        <taxon>Agaricomycetidae</taxon>
        <taxon>Amylocorticiales</taxon>
        <taxon>Amylocorticiaceae</taxon>
        <taxon>Plicatura</taxon>
        <taxon>Plicaturopsis crispa</taxon>
    </lineage>
</organism>
<sequence>NVMRDMMLVNVSGIDGHAMPIDINMEHKIGNVKELLVAKGLTNTWDRLGDIGATINLLSTIKKKIQTSLGTRYRGISHTTPDTSDLVWKVANHCQDHGLQEFRPGREHNALQKCIPDILAVGTQKLLSSTLGTFNKQRKSLVTGIVVEDTEIELDEGPELGITFSMLDVDE</sequence>
<dbReference type="InterPro" id="IPR046496">
    <property type="entry name" value="DUF6589"/>
</dbReference>
<dbReference type="Proteomes" id="UP000053263">
    <property type="component" value="Unassembled WGS sequence"/>
</dbReference>
<dbReference type="OrthoDB" id="3152464at2759"/>
<proteinExistence type="predicted"/>
<keyword evidence="3" id="KW-1185">Reference proteome</keyword>
<dbReference type="AlphaFoldDB" id="A0A0C9T4W7"/>
<feature type="domain" description="DUF6589" evidence="1">
    <location>
        <begin position="2"/>
        <end position="78"/>
    </location>
</feature>
<evidence type="ECO:0000313" key="3">
    <source>
        <dbReference type="Proteomes" id="UP000053263"/>
    </source>
</evidence>
<protein>
    <recommendedName>
        <fullName evidence="1">DUF6589 domain-containing protein</fullName>
    </recommendedName>
</protein>
<feature type="non-terminal residue" evidence="2">
    <location>
        <position position="171"/>
    </location>
</feature>
<name>A0A0C9T4W7_PLICR</name>
<evidence type="ECO:0000313" key="2">
    <source>
        <dbReference type="EMBL" id="KII83168.1"/>
    </source>
</evidence>
<accession>A0A0C9T4W7</accession>
<dbReference type="EMBL" id="KN832581">
    <property type="protein sequence ID" value="KII83168.1"/>
    <property type="molecule type" value="Genomic_DNA"/>
</dbReference>
<gene>
    <name evidence="2" type="ORF">PLICRDRAFT_119739</name>
</gene>
<dbReference type="Pfam" id="PF20231">
    <property type="entry name" value="DUF6589"/>
    <property type="match status" value="1"/>
</dbReference>
<dbReference type="HOGENOM" id="CLU_124776_0_0_1"/>
<reference evidence="2 3" key="1">
    <citation type="submission" date="2014-06" db="EMBL/GenBank/DDBJ databases">
        <title>Evolutionary Origins and Diversification of the Mycorrhizal Mutualists.</title>
        <authorList>
            <consortium name="DOE Joint Genome Institute"/>
            <consortium name="Mycorrhizal Genomics Consortium"/>
            <person name="Kohler A."/>
            <person name="Kuo A."/>
            <person name="Nagy L.G."/>
            <person name="Floudas D."/>
            <person name="Copeland A."/>
            <person name="Barry K.W."/>
            <person name="Cichocki N."/>
            <person name="Veneault-Fourrey C."/>
            <person name="LaButti K."/>
            <person name="Lindquist E.A."/>
            <person name="Lipzen A."/>
            <person name="Lundell T."/>
            <person name="Morin E."/>
            <person name="Murat C."/>
            <person name="Riley R."/>
            <person name="Ohm R."/>
            <person name="Sun H."/>
            <person name="Tunlid A."/>
            <person name="Henrissat B."/>
            <person name="Grigoriev I.V."/>
            <person name="Hibbett D.S."/>
            <person name="Martin F."/>
        </authorList>
    </citation>
    <scope>NUCLEOTIDE SEQUENCE [LARGE SCALE GENOMIC DNA]</scope>
    <source>
        <strain evidence="2 3">FD-325 SS-3</strain>
    </source>
</reference>